<evidence type="ECO:0000256" key="4">
    <source>
        <dbReference type="ARBA" id="ARBA00023134"/>
    </source>
</evidence>
<dbReference type="Gene3D" id="3.40.50.300">
    <property type="entry name" value="P-loop containing nucleotide triphosphate hydrolases"/>
    <property type="match status" value="2"/>
</dbReference>
<keyword evidence="5" id="KW-0812">Transmembrane</keyword>
<comment type="similarity">
    <text evidence="1">Belongs to the TRAFAC class dynamin-like GTPase superfamily. IRG family.</text>
</comment>
<evidence type="ECO:0000256" key="2">
    <source>
        <dbReference type="ARBA" id="ARBA00022741"/>
    </source>
</evidence>
<evidence type="ECO:0000256" key="3">
    <source>
        <dbReference type="ARBA" id="ARBA00022801"/>
    </source>
</evidence>
<dbReference type="EMBL" id="JBHFQA010000016">
    <property type="protein sequence ID" value="KAL2085727.1"/>
    <property type="molecule type" value="Genomic_DNA"/>
</dbReference>
<dbReference type="InterPro" id="IPR007743">
    <property type="entry name" value="Immunity-related_GTPase-like"/>
</dbReference>
<proteinExistence type="inferred from homology"/>
<dbReference type="PROSITE" id="PS51716">
    <property type="entry name" value="G_IRG"/>
    <property type="match status" value="1"/>
</dbReference>
<dbReference type="GO" id="GO:0016787">
    <property type="term" value="F:hydrolase activity"/>
    <property type="evidence" value="ECO:0007669"/>
    <property type="project" value="UniProtKB-KW"/>
</dbReference>
<dbReference type="Proteomes" id="UP001591681">
    <property type="component" value="Unassembled WGS sequence"/>
</dbReference>
<keyword evidence="5" id="KW-0472">Membrane</keyword>
<evidence type="ECO:0000313" key="7">
    <source>
        <dbReference type="EMBL" id="KAL2085727.1"/>
    </source>
</evidence>
<protein>
    <recommendedName>
        <fullName evidence="6">IRG-type G domain-containing protein</fullName>
    </recommendedName>
</protein>
<dbReference type="PANTHER" id="PTHR32341:SF10">
    <property type="entry name" value="INTERFERON-INDUCIBLE GTPASE 5"/>
    <property type="match status" value="1"/>
</dbReference>
<feature type="transmembrane region" description="Helical" evidence="5">
    <location>
        <begin position="220"/>
        <end position="252"/>
    </location>
</feature>
<dbReference type="InterPro" id="IPR051515">
    <property type="entry name" value="IRG"/>
</dbReference>
<sequence length="352" mass="38810">MAGADCYVNPDEQLYEDADIRSMAEAYKKYKPEEAQSKVQERLNSMENVTLNIAVTGMTGSGKSTFINAIRGLRDDEEISAPTGVTETTMVPTAYPHPSMPNVKENDIMLAKAIRKKKRLFYFVRSKIDSDVRNEMKKMTFNEQAMLSQIRQDCERNLERVGGSRVFLLSSFELGKYDFPALMDTLRHQLPEHKRYVLIQSMPLCSSEMLDIKLKHLRSMAWLTAFGTGAIAMIGGVGVSLACDFAIVVGFLRSAAKSLGVDDDSLRRLAMRVNKPLPQLKAAMTSKLAEGICPKTVGALCSAGTVHGMVIKTLFPITAGAISVVTTYRFLSKGLSYLATDARAVLRAADID</sequence>
<dbReference type="SUPFAM" id="SSF52540">
    <property type="entry name" value="P-loop containing nucleoside triphosphate hydrolases"/>
    <property type="match status" value="1"/>
</dbReference>
<keyword evidence="4" id="KW-0342">GTP-binding</keyword>
<keyword evidence="8" id="KW-1185">Reference proteome</keyword>
<evidence type="ECO:0000256" key="1">
    <source>
        <dbReference type="ARBA" id="ARBA00005429"/>
    </source>
</evidence>
<dbReference type="Pfam" id="PF05049">
    <property type="entry name" value="IIGP"/>
    <property type="match status" value="2"/>
</dbReference>
<dbReference type="InterPro" id="IPR030385">
    <property type="entry name" value="G_IRG_dom"/>
</dbReference>
<comment type="caution">
    <text evidence="7">The sequence shown here is derived from an EMBL/GenBank/DDBJ whole genome shotgun (WGS) entry which is preliminary data.</text>
</comment>
<name>A0ABD1JF06_9TELE</name>
<dbReference type="PANTHER" id="PTHR32341">
    <property type="entry name" value="INTERFERON-INDUCIBLE GTPASE"/>
    <property type="match status" value="1"/>
</dbReference>
<organism evidence="7 8">
    <name type="scientific">Coilia grayii</name>
    <name type="common">Gray's grenadier anchovy</name>
    <dbReference type="NCBI Taxonomy" id="363190"/>
    <lineage>
        <taxon>Eukaryota</taxon>
        <taxon>Metazoa</taxon>
        <taxon>Chordata</taxon>
        <taxon>Craniata</taxon>
        <taxon>Vertebrata</taxon>
        <taxon>Euteleostomi</taxon>
        <taxon>Actinopterygii</taxon>
        <taxon>Neopterygii</taxon>
        <taxon>Teleostei</taxon>
        <taxon>Clupei</taxon>
        <taxon>Clupeiformes</taxon>
        <taxon>Clupeoidei</taxon>
        <taxon>Engraulidae</taxon>
        <taxon>Coilinae</taxon>
        <taxon>Coilia</taxon>
    </lineage>
</organism>
<evidence type="ECO:0000313" key="8">
    <source>
        <dbReference type="Proteomes" id="UP001591681"/>
    </source>
</evidence>
<reference evidence="7 8" key="1">
    <citation type="submission" date="2024-09" db="EMBL/GenBank/DDBJ databases">
        <title>A chromosome-level genome assembly of Gray's grenadier anchovy, Coilia grayii.</title>
        <authorList>
            <person name="Fu Z."/>
        </authorList>
    </citation>
    <scope>NUCLEOTIDE SEQUENCE [LARGE SCALE GENOMIC DNA]</scope>
    <source>
        <strain evidence="7">G4</strain>
        <tissue evidence="7">Muscle</tissue>
    </source>
</reference>
<keyword evidence="2" id="KW-0547">Nucleotide-binding</keyword>
<evidence type="ECO:0000259" key="6">
    <source>
        <dbReference type="PROSITE" id="PS51716"/>
    </source>
</evidence>
<feature type="domain" description="IRG-type G" evidence="6">
    <location>
        <begin position="49"/>
        <end position="189"/>
    </location>
</feature>
<dbReference type="InterPro" id="IPR027417">
    <property type="entry name" value="P-loop_NTPase"/>
</dbReference>
<keyword evidence="3" id="KW-0378">Hydrolase</keyword>
<dbReference type="GO" id="GO:0005525">
    <property type="term" value="F:GTP binding"/>
    <property type="evidence" value="ECO:0007669"/>
    <property type="project" value="UniProtKB-KW"/>
</dbReference>
<evidence type="ECO:0000256" key="5">
    <source>
        <dbReference type="SAM" id="Phobius"/>
    </source>
</evidence>
<accession>A0ABD1JF06</accession>
<dbReference type="AlphaFoldDB" id="A0ABD1JF06"/>
<gene>
    <name evidence="7" type="ORF">ACEWY4_019047</name>
</gene>
<keyword evidence="5" id="KW-1133">Transmembrane helix</keyword>